<reference evidence="5" key="1">
    <citation type="journal article" date="2010" name="Science">
        <title>Plasticity of animal genome architecture unmasked by rapid evolution of a pelagic tunicate.</title>
        <authorList>
            <person name="Denoeud F."/>
            <person name="Henriet S."/>
            <person name="Mungpakdee S."/>
            <person name="Aury J.M."/>
            <person name="Da Silva C."/>
            <person name="Brinkmann H."/>
            <person name="Mikhaleva J."/>
            <person name="Olsen L.C."/>
            <person name="Jubin C."/>
            <person name="Canestro C."/>
            <person name="Bouquet J.M."/>
            <person name="Danks G."/>
            <person name="Poulain J."/>
            <person name="Campsteijn C."/>
            <person name="Adamski M."/>
            <person name="Cross I."/>
            <person name="Yadetie F."/>
            <person name="Muffato M."/>
            <person name="Louis A."/>
            <person name="Butcher S."/>
            <person name="Tsagkogeorga G."/>
            <person name="Konrad A."/>
            <person name="Singh S."/>
            <person name="Jensen M.F."/>
            <person name="Cong E.H."/>
            <person name="Eikeseth-Otteraa H."/>
            <person name="Noel B."/>
            <person name="Anthouard V."/>
            <person name="Porcel B.M."/>
            <person name="Kachouri-Lafond R."/>
            <person name="Nishino A."/>
            <person name="Ugolini M."/>
            <person name="Chourrout P."/>
            <person name="Nishida H."/>
            <person name="Aasland R."/>
            <person name="Huzurbazar S."/>
            <person name="Westhof E."/>
            <person name="Delsuc F."/>
            <person name="Lehrach H."/>
            <person name="Reinhardt R."/>
            <person name="Weissenbach J."/>
            <person name="Roy S.W."/>
            <person name="Artiguenave F."/>
            <person name="Postlethwait J.H."/>
            <person name="Manak J.R."/>
            <person name="Thompson E.M."/>
            <person name="Jaillon O."/>
            <person name="Du Pasquier L."/>
            <person name="Boudinot P."/>
            <person name="Liberles D.A."/>
            <person name="Volff J.N."/>
            <person name="Philippe H."/>
            <person name="Lenhard B."/>
            <person name="Roest Crollius H."/>
            <person name="Wincker P."/>
            <person name="Chourrout D."/>
        </authorList>
    </citation>
    <scope>NUCLEOTIDE SEQUENCE [LARGE SCALE GENOMIC DNA]</scope>
</reference>
<dbReference type="InterPro" id="IPR004087">
    <property type="entry name" value="KH_dom"/>
</dbReference>
<dbReference type="AlphaFoldDB" id="E4Z2J6"/>
<dbReference type="Proteomes" id="UP000011014">
    <property type="component" value="Unassembled WGS sequence"/>
</dbReference>
<dbReference type="PANTHER" id="PTHR10288">
    <property type="entry name" value="KH DOMAIN CONTAINING RNA BINDING PROTEIN"/>
    <property type="match status" value="1"/>
</dbReference>
<feature type="domain" description="K Homology" evidence="4">
    <location>
        <begin position="59"/>
        <end position="130"/>
    </location>
</feature>
<dbReference type="SUPFAM" id="SSF54791">
    <property type="entry name" value="Eukaryotic type KH-domain (KH-domain type I)"/>
    <property type="match status" value="1"/>
</dbReference>
<feature type="region of interest" description="Disordered" evidence="3">
    <location>
        <begin position="162"/>
        <end position="317"/>
    </location>
</feature>
<gene>
    <name evidence="5" type="ORF">GSOID_T00024022001</name>
</gene>
<evidence type="ECO:0000256" key="2">
    <source>
        <dbReference type="PROSITE-ProRule" id="PRU00117"/>
    </source>
</evidence>
<dbReference type="PROSITE" id="PS50084">
    <property type="entry name" value="KH_TYPE_1"/>
    <property type="match status" value="1"/>
</dbReference>
<keyword evidence="1" id="KW-0677">Repeat</keyword>
<evidence type="ECO:0000256" key="1">
    <source>
        <dbReference type="ARBA" id="ARBA00022737"/>
    </source>
</evidence>
<feature type="non-terminal residue" evidence="5">
    <location>
        <position position="1"/>
    </location>
</feature>
<dbReference type="GO" id="GO:0003723">
    <property type="term" value="F:RNA binding"/>
    <property type="evidence" value="ECO:0007669"/>
    <property type="project" value="UniProtKB-UniRule"/>
</dbReference>
<dbReference type="SMART" id="SM00322">
    <property type="entry name" value="KH"/>
    <property type="match status" value="1"/>
</dbReference>
<evidence type="ECO:0000259" key="4">
    <source>
        <dbReference type="SMART" id="SM00322"/>
    </source>
</evidence>
<protein>
    <recommendedName>
        <fullName evidence="4">K Homology domain-containing protein</fullName>
    </recommendedName>
</protein>
<dbReference type="InterPro" id="IPR036612">
    <property type="entry name" value="KH_dom_type_1_sf"/>
</dbReference>
<sequence length="317" mass="31656">TIKSLRSDFACQLNVPDAQGPERVLRFVCEDSNVSPLIEKVGNLLRNDMVERNRAQADSDIDMRMLVHQSKAGAVIGFKGETIKGLRDKTGCKINVYQDPAPHSSDRLIKVAGQPDKIATCFGEILLILNDIPPKGFVQEFDPENADSTFDYGGFAYEDANKPAGFDRGGRNGRGGGGRGGGSRGGGGRGAGGRGGGGGFGGGRGGGFGGGRGGGSFGGGRGGGGGAWGPPAQSQDDRWGNANPGYGAPPRGGGGFGGRGGGDRGRGGQRGRGGPPRGGFGGRGGNPGGRGGPQGGPRGGRGGYGGGRGGGPGRGSF</sequence>
<feature type="compositionally biased region" description="Gly residues" evidence="3">
    <location>
        <begin position="172"/>
        <end position="228"/>
    </location>
</feature>
<dbReference type="CDD" id="cd22433">
    <property type="entry name" value="KH-I_HNRNPK_rpt2"/>
    <property type="match status" value="1"/>
</dbReference>
<feature type="compositionally biased region" description="Gly residues" evidence="3">
    <location>
        <begin position="268"/>
        <end position="317"/>
    </location>
</feature>
<dbReference type="InterPro" id="IPR004088">
    <property type="entry name" value="KH_dom_type_1"/>
</dbReference>
<dbReference type="Gene3D" id="3.30.310.210">
    <property type="match status" value="1"/>
</dbReference>
<organism evidence="5">
    <name type="scientific">Oikopleura dioica</name>
    <name type="common">Tunicate</name>
    <dbReference type="NCBI Taxonomy" id="34765"/>
    <lineage>
        <taxon>Eukaryota</taxon>
        <taxon>Metazoa</taxon>
        <taxon>Chordata</taxon>
        <taxon>Tunicata</taxon>
        <taxon>Appendicularia</taxon>
        <taxon>Copelata</taxon>
        <taxon>Oikopleuridae</taxon>
        <taxon>Oikopleura</taxon>
    </lineage>
</organism>
<evidence type="ECO:0000256" key="3">
    <source>
        <dbReference type="SAM" id="MobiDB-lite"/>
    </source>
</evidence>
<accession>E4Z2J6</accession>
<keyword evidence="2" id="KW-0694">RNA-binding</keyword>
<proteinExistence type="predicted"/>
<feature type="compositionally biased region" description="Low complexity" evidence="3">
    <location>
        <begin position="240"/>
        <end position="249"/>
    </location>
</feature>
<feature type="compositionally biased region" description="Gly residues" evidence="3">
    <location>
        <begin position="250"/>
        <end position="260"/>
    </location>
</feature>
<evidence type="ECO:0000313" key="5">
    <source>
        <dbReference type="EMBL" id="CBY41924.1"/>
    </source>
</evidence>
<name>E4Z2J6_OIKDI</name>
<dbReference type="Pfam" id="PF00013">
    <property type="entry name" value="KH_1"/>
    <property type="match status" value="1"/>
</dbReference>
<dbReference type="PRINTS" id="PR01228">
    <property type="entry name" value="EGGSHELL"/>
</dbReference>
<dbReference type="EMBL" id="FN656740">
    <property type="protein sequence ID" value="CBY41924.1"/>
    <property type="molecule type" value="Genomic_DNA"/>
</dbReference>